<dbReference type="PANTHER" id="PTHR24347">
    <property type="entry name" value="SERINE/THREONINE-PROTEIN KINASE"/>
    <property type="match status" value="1"/>
</dbReference>
<keyword evidence="1 7" id="KW-0723">Serine/threonine-protein kinase</keyword>
<dbReference type="InterPro" id="IPR017441">
    <property type="entry name" value="Protein_kinase_ATP_BS"/>
</dbReference>
<keyword evidence="8" id="KW-1133">Transmembrane helix</keyword>
<dbReference type="CDD" id="cd05117">
    <property type="entry name" value="STKc_CAMK"/>
    <property type="match status" value="1"/>
</dbReference>
<dbReference type="Proteomes" id="UP000318571">
    <property type="component" value="Chromosome 8"/>
</dbReference>
<dbReference type="Pfam" id="PF00069">
    <property type="entry name" value="Pkinase"/>
    <property type="match status" value="1"/>
</dbReference>
<keyword evidence="8" id="KW-0472">Membrane</keyword>
<keyword evidence="5 6" id="KW-0067">ATP-binding</keyword>
<protein>
    <recommendedName>
        <fullName evidence="9">Protein kinase domain-containing protein</fullName>
    </recommendedName>
</protein>
<dbReference type="EMBL" id="VCGU01000459">
    <property type="protein sequence ID" value="TRY62014.1"/>
    <property type="molecule type" value="Genomic_DNA"/>
</dbReference>
<dbReference type="InterPro" id="IPR011009">
    <property type="entry name" value="Kinase-like_dom_sf"/>
</dbReference>
<dbReference type="OrthoDB" id="40902at2759"/>
<keyword evidence="2" id="KW-0808">Transferase</keyword>
<dbReference type="Gene3D" id="3.30.200.20">
    <property type="entry name" value="Phosphorylase Kinase, domain 1"/>
    <property type="match status" value="1"/>
</dbReference>
<feature type="binding site" evidence="6">
    <location>
        <position position="106"/>
    </location>
    <ligand>
        <name>ATP</name>
        <dbReference type="ChEBI" id="CHEBI:30616"/>
    </ligand>
</feature>
<dbReference type="PROSITE" id="PS00107">
    <property type="entry name" value="PROTEIN_KINASE_ATP"/>
    <property type="match status" value="1"/>
</dbReference>
<dbReference type="AlphaFoldDB" id="A0A553N984"/>
<sequence length="395" mass="44758">MILSRVSSQSLLSKLDRSSDDESYSTTTDSAASFIRISAAPSRSDSQCSCLSCSVPGEVKRRESRLNPGVRANDYYRFDEILGEGTYSVVYLAESRSEKEHWVAIKVIEKTSLSGQEDMTWLIEREIRIMTILDHPHIIHLNEVFEETDSICLVMELAKGGEIFDRLIEHGSFSERETAALIVQLLCALNYLHDLGIVHRDLKLENLLYYDDTEDSKIMMADFGLSEWVWEINENSPLCGTPGYMAPEVIDKNIVTPAADIWSVGVITYVLLAGYPPFCPQNGQDSGISEAEEESALLDAIVKGKFDFHSHTWEHVSDEAKDFVRRLMSLKHNDRPSCLEALEHPWLQNAQVRPMSDSHYKKWSPRKVVGFSFSVAVISMSYVALISYFFQLTIY</sequence>
<dbReference type="STRING" id="6832.A0A553N984"/>
<keyword evidence="4" id="KW-0418">Kinase</keyword>
<evidence type="ECO:0000256" key="2">
    <source>
        <dbReference type="ARBA" id="ARBA00022679"/>
    </source>
</evidence>
<evidence type="ECO:0000256" key="5">
    <source>
        <dbReference type="ARBA" id="ARBA00022840"/>
    </source>
</evidence>
<dbReference type="FunFam" id="1.10.510.10:FF:000571">
    <property type="entry name" value="Maternal embryonic leucine zipper kinase"/>
    <property type="match status" value="1"/>
</dbReference>
<evidence type="ECO:0000256" key="6">
    <source>
        <dbReference type="PROSITE-ProRule" id="PRU10141"/>
    </source>
</evidence>
<name>A0A553N984_TIGCA</name>
<keyword evidence="3 6" id="KW-0547">Nucleotide-binding</keyword>
<keyword evidence="8" id="KW-0812">Transmembrane</keyword>
<evidence type="ECO:0000256" key="3">
    <source>
        <dbReference type="ARBA" id="ARBA00022741"/>
    </source>
</evidence>
<reference evidence="10 11" key="1">
    <citation type="journal article" date="2018" name="Nat. Ecol. Evol.">
        <title>Genomic signatures of mitonuclear coevolution across populations of Tigriopus californicus.</title>
        <authorList>
            <person name="Barreto F.S."/>
            <person name="Watson E.T."/>
            <person name="Lima T.G."/>
            <person name="Willett C.S."/>
            <person name="Edmands S."/>
            <person name="Li W."/>
            <person name="Burton R.S."/>
        </authorList>
    </citation>
    <scope>NUCLEOTIDE SEQUENCE [LARGE SCALE GENOMIC DNA]</scope>
    <source>
        <strain evidence="10 11">San Diego</strain>
    </source>
</reference>
<dbReference type="PROSITE" id="PS50011">
    <property type="entry name" value="PROTEIN_KINASE_DOM"/>
    <property type="match status" value="1"/>
</dbReference>
<dbReference type="SUPFAM" id="SSF56112">
    <property type="entry name" value="Protein kinase-like (PK-like)"/>
    <property type="match status" value="1"/>
</dbReference>
<feature type="domain" description="Protein kinase" evidence="9">
    <location>
        <begin position="76"/>
        <end position="347"/>
    </location>
</feature>
<gene>
    <name evidence="10" type="ORF">TCAL_08420</name>
</gene>
<feature type="transmembrane region" description="Helical" evidence="8">
    <location>
        <begin position="368"/>
        <end position="390"/>
    </location>
</feature>
<dbReference type="OMA" id="YACKIMA"/>
<comment type="caution">
    <text evidence="10">The sequence shown here is derived from an EMBL/GenBank/DDBJ whole genome shotgun (WGS) entry which is preliminary data.</text>
</comment>
<dbReference type="GO" id="GO:0005524">
    <property type="term" value="F:ATP binding"/>
    <property type="evidence" value="ECO:0007669"/>
    <property type="project" value="UniProtKB-UniRule"/>
</dbReference>
<accession>A0A553N984</accession>
<evidence type="ECO:0000259" key="9">
    <source>
        <dbReference type="PROSITE" id="PS50011"/>
    </source>
</evidence>
<evidence type="ECO:0000313" key="11">
    <source>
        <dbReference type="Proteomes" id="UP000318571"/>
    </source>
</evidence>
<evidence type="ECO:0000256" key="8">
    <source>
        <dbReference type="SAM" id="Phobius"/>
    </source>
</evidence>
<evidence type="ECO:0000256" key="4">
    <source>
        <dbReference type="ARBA" id="ARBA00022777"/>
    </source>
</evidence>
<dbReference type="Gene3D" id="1.10.510.10">
    <property type="entry name" value="Transferase(Phosphotransferase) domain 1"/>
    <property type="match status" value="1"/>
</dbReference>
<keyword evidence="11" id="KW-1185">Reference proteome</keyword>
<dbReference type="FunFam" id="3.30.200.20:FF:000042">
    <property type="entry name" value="Aurora kinase A"/>
    <property type="match status" value="1"/>
</dbReference>
<dbReference type="InterPro" id="IPR000719">
    <property type="entry name" value="Prot_kinase_dom"/>
</dbReference>
<dbReference type="GO" id="GO:0004674">
    <property type="term" value="F:protein serine/threonine kinase activity"/>
    <property type="evidence" value="ECO:0007669"/>
    <property type="project" value="UniProtKB-KW"/>
</dbReference>
<comment type="similarity">
    <text evidence="7">Belongs to the protein kinase superfamily.</text>
</comment>
<proteinExistence type="inferred from homology"/>
<evidence type="ECO:0000256" key="7">
    <source>
        <dbReference type="RuleBase" id="RU000304"/>
    </source>
</evidence>
<dbReference type="PROSITE" id="PS00108">
    <property type="entry name" value="PROTEIN_KINASE_ST"/>
    <property type="match status" value="1"/>
</dbReference>
<organism evidence="10 11">
    <name type="scientific">Tigriopus californicus</name>
    <name type="common">Marine copepod</name>
    <dbReference type="NCBI Taxonomy" id="6832"/>
    <lineage>
        <taxon>Eukaryota</taxon>
        <taxon>Metazoa</taxon>
        <taxon>Ecdysozoa</taxon>
        <taxon>Arthropoda</taxon>
        <taxon>Crustacea</taxon>
        <taxon>Multicrustacea</taxon>
        <taxon>Hexanauplia</taxon>
        <taxon>Copepoda</taxon>
        <taxon>Harpacticoida</taxon>
        <taxon>Harpacticidae</taxon>
        <taxon>Tigriopus</taxon>
    </lineage>
</organism>
<evidence type="ECO:0000313" key="10">
    <source>
        <dbReference type="EMBL" id="TRY62014.1"/>
    </source>
</evidence>
<dbReference type="InterPro" id="IPR008271">
    <property type="entry name" value="Ser/Thr_kinase_AS"/>
</dbReference>
<evidence type="ECO:0000256" key="1">
    <source>
        <dbReference type="ARBA" id="ARBA00022527"/>
    </source>
</evidence>
<dbReference type="SMART" id="SM00220">
    <property type="entry name" value="S_TKc"/>
    <property type="match status" value="1"/>
</dbReference>